<evidence type="ECO:0000256" key="2">
    <source>
        <dbReference type="ARBA" id="ARBA00007703"/>
    </source>
</evidence>
<dbReference type="SUPFAM" id="SSF140566">
    <property type="entry name" value="FlgN-like"/>
    <property type="match status" value="1"/>
</dbReference>
<evidence type="ECO:0000313" key="5">
    <source>
        <dbReference type="EMBL" id="PRZ49333.1"/>
    </source>
</evidence>
<evidence type="ECO:0000313" key="6">
    <source>
        <dbReference type="EMBL" id="WOI32542.1"/>
    </source>
</evidence>
<keyword evidence="8" id="KW-1185">Reference proteome</keyword>
<organism evidence="5 7">
    <name type="scientific">Tritonibacter scottomollicae</name>
    <name type="common">Epibacterium scottomollicae</name>
    <dbReference type="NCBI Taxonomy" id="483013"/>
    <lineage>
        <taxon>Bacteria</taxon>
        <taxon>Pseudomonadati</taxon>
        <taxon>Pseudomonadota</taxon>
        <taxon>Alphaproteobacteria</taxon>
        <taxon>Rhodobacterales</taxon>
        <taxon>Paracoccaceae</taxon>
        <taxon>Tritonibacter</taxon>
    </lineage>
</organism>
<sequence>MSALTDQTPQTLINALDELLEEERSALTQGELDKLEGILARKEELFDKLNRITDLEQGALDTVHSKVTRNQALLGSAMQGIKAVATRMAELRKVRRGLEVYNRSGQRTSYTTSGSMKLEKRA</sequence>
<accession>A0A2T1AL92</accession>
<dbReference type="Pfam" id="PF05130">
    <property type="entry name" value="FlgN"/>
    <property type="match status" value="1"/>
</dbReference>
<keyword evidence="6" id="KW-0282">Flagellum</keyword>
<dbReference type="RefSeq" id="WP_106162409.1">
    <property type="nucleotide sequence ID" value="NZ_CP136704.1"/>
</dbReference>
<protein>
    <submittedName>
        <fullName evidence="6">Flagellar export chaperone FlgN</fullName>
    </submittedName>
    <submittedName>
        <fullName evidence="5">FlgN protein</fullName>
    </submittedName>
</protein>
<evidence type="ECO:0000256" key="4">
    <source>
        <dbReference type="SAM" id="MobiDB-lite"/>
    </source>
</evidence>
<evidence type="ECO:0000256" key="3">
    <source>
        <dbReference type="ARBA" id="ARBA00022795"/>
    </source>
</evidence>
<reference evidence="5 7" key="1">
    <citation type="submission" date="2018-03" db="EMBL/GenBank/DDBJ databases">
        <title>Genomic Encyclopedia of Archaeal and Bacterial Type Strains, Phase II (KMG-II): from individual species to whole genera.</title>
        <authorList>
            <person name="Goeker M."/>
        </authorList>
    </citation>
    <scope>NUCLEOTIDE SEQUENCE [LARGE SCALE GENOMIC DNA]</scope>
    <source>
        <strain evidence="5 7">DSM 25328</strain>
    </source>
</reference>
<evidence type="ECO:0000313" key="7">
    <source>
        <dbReference type="Proteomes" id="UP000237718"/>
    </source>
</evidence>
<dbReference type="InterPro" id="IPR036679">
    <property type="entry name" value="FlgN-like_sf"/>
</dbReference>
<feature type="compositionally biased region" description="Polar residues" evidence="4">
    <location>
        <begin position="103"/>
        <end position="115"/>
    </location>
</feature>
<keyword evidence="3" id="KW-1005">Bacterial flagellum biogenesis</keyword>
<comment type="function">
    <text evidence="1">Required for the efficient initiation of filament assembly.</text>
</comment>
<dbReference type="Gene3D" id="1.20.58.300">
    <property type="entry name" value="FlgN-like"/>
    <property type="match status" value="1"/>
</dbReference>
<dbReference type="EMBL" id="CP136704">
    <property type="protein sequence ID" value="WOI32542.1"/>
    <property type="molecule type" value="Genomic_DNA"/>
</dbReference>
<comment type="similarity">
    <text evidence="2">Belongs to the FlgN family.</text>
</comment>
<dbReference type="AlphaFoldDB" id="A0A2T1AL92"/>
<keyword evidence="6" id="KW-0966">Cell projection</keyword>
<feature type="region of interest" description="Disordered" evidence="4">
    <location>
        <begin position="103"/>
        <end position="122"/>
    </location>
</feature>
<dbReference type="OrthoDB" id="7862860at2"/>
<evidence type="ECO:0000313" key="8">
    <source>
        <dbReference type="Proteomes" id="UP001302666"/>
    </source>
</evidence>
<dbReference type="EMBL" id="PVUF01000002">
    <property type="protein sequence ID" value="PRZ49333.1"/>
    <property type="molecule type" value="Genomic_DNA"/>
</dbReference>
<name>A0A2T1AL92_TRISK</name>
<dbReference type="Proteomes" id="UP001302666">
    <property type="component" value="Chromosome"/>
</dbReference>
<evidence type="ECO:0000256" key="1">
    <source>
        <dbReference type="ARBA" id="ARBA00002397"/>
    </source>
</evidence>
<proteinExistence type="inferred from homology"/>
<keyword evidence="6" id="KW-0969">Cilium</keyword>
<dbReference type="InterPro" id="IPR007809">
    <property type="entry name" value="FlgN-like"/>
</dbReference>
<gene>
    <name evidence="6" type="primary">flgN</name>
    <name evidence="5" type="ORF">CLV89_10275</name>
    <name evidence="6" type="ORF">R1T40_16520</name>
</gene>
<reference evidence="6 8" key="2">
    <citation type="submission" date="2023-10" db="EMBL/GenBank/DDBJ databases">
        <title>Eight complete genome sequences of bacteria isolated from laboratory stock of Giant Kelp gametophytes.</title>
        <authorList>
            <person name="Tolentino B."/>
            <person name="Nuzhdin S."/>
        </authorList>
    </citation>
    <scope>NUCLEOTIDE SEQUENCE [LARGE SCALE GENOMIC DNA]</scope>
    <source>
        <strain evidence="6 8">LC.270.F.C4</strain>
    </source>
</reference>
<dbReference type="GO" id="GO:0044780">
    <property type="term" value="P:bacterial-type flagellum assembly"/>
    <property type="evidence" value="ECO:0007669"/>
    <property type="project" value="InterPro"/>
</dbReference>
<dbReference type="Proteomes" id="UP000237718">
    <property type="component" value="Unassembled WGS sequence"/>
</dbReference>